<keyword evidence="3" id="KW-1185">Reference proteome</keyword>
<gene>
    <name evidence="2" type="ORF">Thi970DRAFT_00660</name>
</gene>
<dbReference type="RefSeq" id="WP_009147096.1">
    <property type="nucleotide sequence ID" value="NZ_CP121471.1"/>
</dbReference>
<dbReference type="EMBL" id="JH603168">
    <property type="protein sequence ID" value="EIC23011.1"/>
    <property type="molecule type" value="Genomic_DNA"/>
</dbReference>
<reference evidence="2 3" key="2">
    <citation type="submission" date="2011-11" db="EMBL/GenBank/DDBJ databases">
        <authorList>
            <consortium name="US DOE Joint Genome Institute"/>
            <person name="Lucas S."/>
            <person name="Han J."/>
            <person name="Lapidus A."/>
            <person name="Cheng J.-F."/>
            <person name="Goodwin L."/>
            <person name="Pitluck S."/>
            <person name="Peters L."/>
            <person name="Ovchinnikova G."/>
            <person name="Zhang X."/>
            <person name="Detter J.C."/>
            <person name="Han C."/>
            <person name="Tapia R."/>
            <person name="Land M."/>
            <person name="Hauser L."/>
            <person name="Kyrpides N."/>
            <person name="Ivanova N."/>
            <person name="Pagani I."/>
            <person name="Vogl K."/>
            <person name="Liu Z."/>
            <person name="Overmann J."/>
            <person name="Frigaard N.-U."/>
            <person name="Bryant D."/>
            <person name="Woyke T."/>
        </authorList>
    </citation>
    <scope>NUCLEOTIDE SEQUENCE [LARGE SCALE GENOMIC DNA]</scope>
    <source>
        <strain evidence="2 3">970</strain>
    </source>
</reference>
<organism evidence="2 3">
    <name type="scientific">Thiorhodovibrio frisius</name>
    <dbReference type="NCBI Taxonomy" id="631362"/>
    <lineage>
        <taxon>Bacteria</taxon>
        <taxon>Pseudomonadati</taxon>
        <taxon>Pseudomonadota</taxon>
        <taxon>Gammaproteobacteria</taxon>
        <taxon>Chromatiales</taxon>
        <taxon>Chromatiaceae</taxon>
        <taxon>Thiorhodovibrio</taxon>
    </lineage>
</organism>
<dbReference type="HOGENOM" id="CLU_086011_1_0_6"/>
<protein>
    <recommendedName>
        <fullName evidence="1">PIN-like domain-containing protein</fullName>
    </recommendedName>
</protein>
<dbReference type="eggNOG" id="ENOG5032TYN">
    <property type="taxonomic scope" value="Bacteria"/>
</dbReference>
<dbReference type="OrthoDB" id="9791898at2"/>
<dbReference type="InterPro" id="IPR041494">
    <property type="entry name" value="PIN7"/>
</dbReference>
<dbReference type="AlphaFoldDB" id="H8YX35"/>
<proteinExistence type="predicted"/>
<dbReference type="Pfam" id="PF18475">
    <property type="entry name" value="PIN7"/>
    <property type="match status" value="1"/>
</dbReference>
<sequence>MCWGFVDYENTGSLEGINVKSYERLLIFCGPNNSKLKLGELSTTEFTKIELIGIKTNGANNLDFHLAFYLGRYHEIAANNVEFHIISNDDGFNGIINHIKNIGRKCKKVHTRKKTNQPKTKKTKASTSLSECAELIISGLKQINSKKRPKKQKTLTNWIKSHCNHLKPETNAEVVFRELSNNSIISINDSNIEYKI</sequence>
<feature type="domain" description="PIN-like" evidence="1">
    <location>
        <begin position="5"/>
        <end position="103"/>
    </location>
</feature>
<dbReference type="Proteomes" id="UP000002964">
    <property type="component" value="Unassembled WGS sequence"/>
</dbReference>
<evidence type="ECO:0000259" key="1">
    <source>
        <dbReference type="Pfam" id="PF18475"/>
    </source>
</evidence>
<accession>H8YX35</accession>
<reference evidence="3" key="1">
    <citation type="submission" date="2011-06" db="EMBL/GenBank/DDBJ databases">
        <authorList>
            <consortium name="US DOE Joint Genome Institute (JGI-PGF)"/>
            <person name="Lucas S."/>
            <person name="Han J."/>
            <person name="Lapidus A."/>
            <person name="Cheng J.-F."/>
            <person name="Goodwin L."/>
            <person name="Pitluck S."/>
            <person name="Peters L."/>
            <person name="Land M.L."/>
            <person name="Hauser L."/>
            <person name="Vogl K."/>
            <person name="Liu Z."/>
            <person name="Overmann J."/>
            <person name="Frigaard N.-U."/>
            <person name="Bryant D.A."/>
            <person name="Woyke T.J."/>
        </authorList>
    </citation>
    <scope>NUCLEOTIDE SEQUENCE [LARGE SCALE GENOMIC DNA]</scope>
    <source>
        <strain evidence="3">970</strain>
    </source>
</reference>
<name>H8YX35_9GAMM</name>
<evidence type="ECO:0000313" key="2">
    <source>
        <dbReference type="EMBL" id="EIC23011.1"/>
    </source>
</evidence>
<evidence type="ECO:0000313" key="3">
    <source>
        <dbReference type="Proteomes" id="UP000002964"/>
    </source>
</evidence>
<dbReference type="STRING" id="631362.Thi970DRAFT_00660"/>